<dbReference type="Pfam" id="PF00646">
    <property type="entry name" value="F-box"/>
    <property type="match status" value="1"/>
</dbReference>
<reference evidence="3" key="2">
    <citation type="submission" date="2017-06" db="EMBL/GenBank/DDBJ databases">
        <title>WGS assembly of Brachypodium distachyon.</title>
        <authorList>
            <consortium name="The International Brachypodium Initiative"/>
            <person name="Lucas S."/>
            <person name="Harmon-Smith M."/>
            <person name="Lail K."/>
            <person name="Tice H."/>
            <person name="Grimwood J."/>
            <person name="Bruce D."/>
            <person name="Barry K."/>
            <person name="Shu S."/>
            <person name="Lindquist E."/>
            <person name="Wang M."/>
            <person name="Pitluck S."/>
            <person name="Vogel J.P."/>
            <person name="Garvin D.F."/>
            <person name="Mockler T.C."/>
            <person name="Schmutz J."/>
            <person name="Rokhsar D."/>
            <person name="Bevan M.W."/>
        </authorList>
    </citation>
    <scope>NUCLEOTIDE SEQUENCE</scope>
    <source>
        <strain evidence="3">Bd21</strain>
    </source>
</reference>
<evidence type="ECO:0000259" key="2">
    <source>
        <dbReference type="Pfam" id="PF24758"/>
    </source>
</evidence>
<feature type="domain" description="F-box/LRR-repeat protein 15/At3g58940/PEG3-like LRR" evidence="2">
    <location>
        <begin position="273"/>
        <end position="376"/>
    </location>
</feature>
<reference evidence="4" key="3">
    <citation type="submission" date="2018-08" db="UniProtKB">
        <authorList>
            <consortium name="EnsemblPlants"/>
        </authorList>
    </citation>
    <scope>IDENTIFICATION</scope>
    <source>
        <strain evidence="4">cv. Bd21</strain>
    </source>
</reference>
<dbReference type="PANTHER" id="PTHR31900:SF30">
    <property type="entry name" value="SUPERFAMILY PROTEIN, PUTATIVE-RELATED"/>
    <property type="match status" value="1"/>
</dbReference>
<reference evidence="3 4" key="1">
    <citation type="journal article" date="2010" name="Nature">
        <title>Genome sequencing and analysis of the model grass Brachypodium distachyon.</title>
        <authorList>
            <consortium name="International Brachypodium Initiative"/>
        </authorList>
    </citation>
    <scope>NUCLEOTIDE SEQUENCE [LARGE SCALE GENOMIC DNA]</scope>
    <source>
        <strain evidence="3 4">Bd21</strain>
    </source>
</reference>
<dbReference type="FunCoup" id="A0A0Q3EBE8">
    <property type="interactions" value="83"/>
</dbReference>
<dbReference type="Pfam" id="PF24758">
    <property type="entry name" value="LRR_At5g56370"/>
    <property type="match status" value="1"/>
</dbReference>
<dbReference type="Gene3D" id="3.80.10.10">
    <property type="entry name" value="Ribonuclease Inhibitor"/>
    <property type="match status" value="1"/>
</dbReference>
<dbReference type="Gene3D" id="1.20.1280.50">
    <property type="match status" value="1"/>
</dbReference>
<evidence type="ECO:0000313" key="5">
    <source>
        <dbReference type="Proteomes" id="UP000008810"/>
    </source>
</evidence>
<evidence type="ECO:0000259" key="1">
    <source>
        <dbReference type="Pfam" id="PF00646"/>
    </source>
</evidence>
<dbReference type="SUPFAM" id="SSF81383">
    <property type="entry name" value="F-box domain"/>
    <property type="match status" value="1"/>
</dbReference>
<keyword evidence="5" id="KW-1185">Reference proteome</keyword>
<sequence length="612" mass="67992">MALVTWRSKQSLLSEAPPYRSPHLVSARSITGTASCTRRHRRDSPLVRAASSDRSCESTLTSAFSGSALSRSAAAAAAAMFSSSKTTISVAEQSDRGRIIFILSKPTSIAMVPPAGRRRRDRLSGLSDDLIGHVLSFLPTKEAGRAAGLSRRWRTVFCNVHTVSFSERPGERADDWDTFYFEAEERKSCSAALLDDVCAALLCRRRCAGHGVPLRRLRFAFDSCHGWDFAHVDTWLAHALRHSGSAPELHLELCFSLCPSCKRRRGGRTGNRGYALPRKLFSCLALRTLSVAHCELNLPAAGAIDLPFLETLSLTGSCGNSGLLISRCPRLVDLTLEGDDGLQKVSVLDRRLRRLALRCCHNVKSVEIDASELTSFDYSGELPMESLLSLHGLQHALSYCTLDFCKARPMASEFDRFRRLLEKLSDTKHLHLHHGNLESRFFMRLPSFPNLTRLVLQGPLRDRAAVGAVGRVLELTPCLEVLSLFMEVAQDERRRHVFRGGSSDDDDELMMMQDEDDDDAAARGNEAPSSMVPDKSNFAATPCLRHRVKEINMVHYQGDEAQRTMARLLFGNALVLERMCVVLVKGTFEAQAKMKEEIESWVVAVDAEQIFL</sequence>
<dbReference type="Proteomes" id="UP000008810">
    <property type="component" value="Chromosome 5"/>
</dbReference>
<dbReference type="AlphaFoldDB" id="A0A0Q3EBE8"/>
<organism evidence="3">
    <name type="scientific">Brachypodium distachyon</name>
    <name type="common">Purple false brome</name>
    <name type="synonym">Trachynia distachya</name>
    <dbReference type="NCBI Taxonomy" id="15368"/>
    <lineage>
        <taxon>Eukaryota</taxon>
        <taxon>Viridiplantae</taxon>
        <taxon>Streptophyta</taxon>
        <taxon>Embryophyta</taxon>
        <taxon>Tracheophyta</taxon>
        <taxon>Spermatophyta</taxon>
        <taxon>Magnoliopsida</taxon>
        <taxon>Liliopsida</taxon>
        <taxon>Poales</taxon>
        <taxon>Poaceae</taxon>
        <taxon>BOP clade</taxon>
        <taxon>Pooideae</taxon>
        <taxon>Stipodae</taxon>
        <taxon>Brachypodieae</taxon>
        <taxon>Brachypodium</taxon>
    </lineage>
</organism>
<dbReference type="InterPro" id="IPR036047">
    <property type="entry name" value="F-box-like_dom_sf"/>
</dbReference>
<dbReference type="Gramene" id="KQJ85158">
    <property type="protein sequence ID" value="KQJ85158"/>
    <property type="gene ID" value="BRADI_5g25240v3"/>
</dbReference>
<dbReference type="OrthoDB" id="695856at2759"/>
<name>A0A0Q3EBE8_BRADI</name>
<proteinExistence type="predicted"/>
<accession>A0A0Q3EBE8</accession>
<protein>
    <submittedName>
        <fullName evidence="3 4">Uncharacterized protein</fullName>
    </submittedName>
</protein>
<dbReference type="SUPFAM" id="SSF52047">
    <property type="entry name" value="RNI-like"/>
    <property type="match status" value="1"/>
</dbReference>
<gene>
    <name evidence="3" type="ORF">BRADI_5g25240v3</name>
</gene>
<dbReference type="EMBL" id="CM000884">
    <property type="protein sequence ID" value="KQJ85158.1"/>
    <property type="molecule type" value="Genomic_DNA"/>
</dbReference>
<feature type="domain" description="F-box" evidence="1">
    <location>
        <begin position="123"/>
        <end position="160"/>
    </location>
</feature>
<dbReference type="PANTHER" id="PTHR31900">
    <property type="entry name" value="F-BOX/RNI SUPERFAMILY PROTEIN-RELATED"/>
    <property type="match status" value="1"/>
</dbReference>
<dbReference type="EnsemblPlants" id="KQJ85158">
    <property type="protein sequence ID" value="KQJ85158"/>
    <property type="gene ID" value="BRADI_5g25240v3"/>
</dbReference>
<evidence type="ECO:0000313" key="4">
    <source>
        <dbReference type="EnsemblPlants" id="KQJ85158"/>
    </source>
</evidence>
<dbReference type="InterPro" id="IPR055411">
    <property type="entry name" value="LRR_FXL15/At3g58940/PEG3-like"/>
</dbReference>
<evidence type="ECO:0000313" key="3">
    <source>
        <dbReference type="EMBL" id="KQJ85158.1"/>
    </source>
</evidence>
<dbReference type="InParanoid" id="A0A0Q3EBE8"/>
<dbReference type="InterPro" id="IPR032675">
    <property type="entry name" value="LRR_dom_sf"/>
</dbReference>
<dbReference type="InterPro" id="IPR050232">
    <property type="entry name" value="FBL13/AtMIF1-like"/>
</dbReference>
<dbReference type="InterPro" id="IPR001810">
    <property type="entry name" value="F-box_dom"/>
</dbReference>